<gene>
    <name evidence="2" type="ORF">CYCCA115_LOCUS22495</name>
</gene>
<dbReference type="Proteomes" id="UP001295423">
    <property type="component" value="Unassembled WGS sequence"/>
</dbReference>
<feature type="region of interest" description="Disordered" evidence="1">
    <location>
        <begin position="100"/>
        <end position="131"/>
    </location>
</feature>
<accession>A0AAD2GA08</accession>
<reference evidence="2" key="1">
    <citation type="submission" date="2023-08" db="EMBL/GenBank/DDBJ databases">
        <authorList>
            <person name="Audoor S."/>
            <person name="Bilcke G."/>
        </authorList>
    </citation>
    <scope>NUCLEOTIDE SEQUENCE</scope>
</reference>
<evidence type="ECO:0000313" key="3">
    <source>
        <dbReference type="Proteomes" id="UP001295423"/>
    </source>
</evidence>
<dbReference type="SUPFAM" id="SSF48452">
    <property type="entry name" value="TPR-like"/>
    <property type="match status" value="1"/>
</dbReference>
<feature type="compositionally biased region" description="Basic and acidic residues" evidence="1">
    <location>
        <begin position="39"/>
        <end position="49"/>
    </location>
</feature>
<evidence type="ECO:0000313" key="2">
    <source>
        <dbReference type="EMBL" id="CAJ1966909.1"/>
    </source>
</evidence>
<feature type="compositionally biased region" description="Basic residues" evidence="1">
    <location>
        <begin position="1"/>
        <end position="12"/>
    </location>
</feature>
<feature type="region of interest" description="Disordered" evidence="1">
    <location>
        <begin position="393"/>
        <end position="432"/>
    </location>
</feature>
<dbReference type="AlphaFoldDB" id="A0AAD2GA08"/>
<dbReference type="EMBL" id="CAKOGP040002313">
    <property type="protein sequence ID" value="CAJ1966909.1"/>
    <property type="molecule type" value="Genomic_DNA"/>
</dbReference>
<feature type="compositionally biased region" description="Basic and acidic residues" evidence="1">
    <location>
        <begin position="57"/>
        <end position="67"/>
    </location>
</feature>
<evidence type="ECO:0000256" key="1">
    <source>
        <dbReference type="SAM" id="MobiDB-lite"/>
    </source>
</evidence>
<sequence>MPKNKGSKRARSGGKGSGEGSTSAWTASDHIVRKAKQQRKADDKQELRAQRSALLTRDSKEKREAGKLRLHMKRVQRQIDTLRSRLESWDDEDERKLAVQNKKEEEARKKELENPTKKKKGRKGPETWKLKGAARPASEIYDFDTRYVDPYLKAHEDAKKKAQRSRNVFALCKGRFGEEQSKDVPQPFCRDFLSLLMQMGNLAQQANQLKTARKSFLECLDLDSTPPITNARCQLMRLYMDANRPDSARRLWEKLGPEDPSVWIRYSAALIEYVSWKLLEEEGSTQQTAEALLARAIQTNLYCAYYLAFSDTFIDAIDYGDEIEDANEDSPLEEAIEYCNSEQMGAWQGTEGACQWIRSVIMKGLKDATCVADGALKKEDLEWRQKLSEMRQRYEESRAAEDGENGENESNMEEEESGNQSDEEMDDDELVVDLGMFIGMFETAMEMVEDSDEYKQS</sequence>
<dbReference type="InterPro" id="IPR011990">
    <property type="entry name" value="TPR-like_helical_dom_sf"/>
</dbReference>
<feature type="region of interest" description="Disordered" evidence="1">
    <location>
        <begin position="1"/>
        <end position="69"/>
    </location>
</feature>
<keyword evidence="3" id="KW-1185">Reference proteome</keyword>
<proteinExistence type="predicted"/>
<name>A0AAD2GA08_9STRA</name>
<protein>
    <submittedName>
        <fullName evidence="2">Uncharacterized protein</fullName>
    </submittedName>
</protein>
<feature type="compositionally biased region" description="Basic and acidic residues" evidence="1">
    <location>
        <begin position="100"/>
        <end position="116"/>
    </location>
</feature>
<organism evidence="2 3">
    <name type="scientific">Cylindrotheca closterium</name>
    <dbReference type="NCBI Taxonomy" id="2856"/>
    <lineage>
        <taxon>Eukaryota</taxon>
        <taxon>Sar</taxon>
        <taxon>Stramenopiles</taxon>
        <taxon>Ochrophyta</taxon>
        <taxon>Bacillariophyta</taxon>
        <taxon>Bacillariophyceae</taxon>
        <taxon>Bacillariophycidae</taxon>
        <taxon>Bacillariales</taxon>
        <taxon>Bacillariaceae</taxon>
        <taxon>Cylindrotheca</taxon>
    </lineage>
</organism>
<comment type="caution">
    <text evidence="2">The sequence shown here is derived from an EMBL/GenBank/DDBJ whole genome shotgun (WGS) entry which is preliminary data.</text>
</comment>
<feature type="compositionally biased region" description="Acidic residues" evidence="1">
    <location>
        <begin position="402"/>
        <end position="431"/>
    </location>
</feature>
<dbReference type="Gene3D" id="1.25.40.10">
    <property type="entry name" value="Tetratricopeptide repeat domain"/>
    <property type="match status" value="1"/>
</dbReference>